<comment type="caution">
    <text evidence="3">The sequence shown here is derived from an EMBL/GenBank/DDBJ whole genome shotgun (WGS) entry which is preliminary data.</text>
</comment>
<sequence>MLFSHTHGKKQKKSPSKNSYHAPQPLNKAGPRSEKHAPKQPATASTDIPAVDAMKKLKDCRWFKRGWTLQELIAPKDIRFYDQNWKLLGTKKDFADVISTITGIKVPVLRLEKSPNKFSISTRMSWAANRKTNRVEDMAYCLLGIFDVTMPMLYGEGTRAFGRLQEEIIKRSNDMTIFAWTQPEDQQEDASGALFAPSPAFFAQSGDINSFGRRYMDLDFVLTNKGLRIDKCVDVHEVTPKSATSKPHATGFVMPLGYRKISGMADYPAKEHDIYLNLWKVGPNSFLRESISRRPNDCRFVPSPMLCFYITSDTQDLPNFKLSKLRNAVHFPRKAELQIQSTIPQSHWDHSRQLFFAPSESVDLVLATSVKLTLPSDIEAQIIVCMDFSRSKSGTLEPRCLIFDEKSHGDLSLWLFRHKRLGYNGHDATWSDVKENQKEMLEFTSRLEVAAGGESFVVKVSLVKGVVESIVDESIYSVDFSVDVVPYKVLSGVVI</sequence>
<reference evidence="3" key="1">
    <citation type="submission" date="2021-02" db="EMBL/GenBank/DDBJ databases">
        <title>Genome sequence Cadophora malorum strain M34.</title>
        <authorList>
            <person name="Stefanovic E."/>
            <person name="Vu D."/>
            <person name="Scully C."/>
            <person name="Dijksterhuis J."/>
            <person name="Roader J."/>
            <person name="Houbraken J."/>
        </authorList>
    </citation>
    <scope>NUCLEOTIDE SEQUENCE</scope>
    <source>
        <strain evidence="3">M34</strain>
    </source>
</reference>
<accession>A0A8H7WA51</accession>
<name>A0A8H7WA51_9HELO</name>
<evidence type="ECO:0000313" key="3">
    <source>
        <dbReference type="EMBL" id="KAG4421692.1"/>
    </source>
</evidence>
<dbReference type="Proteomes" id="UP000664132">
    <property type="component" value="Unassembled WGS sequence"/>
</dbReference>
<gene>
    <name evidence="3" type="ORF">IFR04_005192</name>
</gene>
<evidence type="ECO:0000313" key="4">
    <source>
        <dbReference type="Proteomes" id="UP000664132"/>
    </source>
</evidence>
<dbReference type="InterPro" id="IPR058525">
    <property type="entry name" value="DUF8212"/>
</dbReference>
<keyword evidence="4" id="KW-1185">Reference proteome</keyword>
<evidence type="ECO:0000259" key="2">
    <source>
        <dbReference type="Pfam" id="PF26640"/>
    </source>
</evidence>
<dbReference type="Pfam" id="PF26640">
    <property type="entry name" value="DUF8212"/>
    <property type="match status" value="1"/>
</dbReference>
<feature type="compositionally biased region" description="Basic residues" evidence="1">
    <location>
        <begin position="1"/>
        <end position="15"/>
    </location>
</feature>
<dbReference type="PANTHER" id="PTHR10622:SF12">
    <property type="entry name" value="HET DOMAIN-CONTAINING PROTEIN"/>
    <property type="match status" value="1"/>
</dbReference>
<feature type="domain" description="DUF8212" evidence="2">
    <location>
        <begin position="159"/>
        <end position="186"/>
    </location>
</feature>
<proteinExistence type="predicted"/>
<organism evidence="3 4">
    <name type="scientific">Cadophora malorum</name>
    <dbReference type="NCBI Taxonomy" id="108018"/>
    <lineage>
        <taxon>Eukaryota</taxon>
        <taxon>Fungi</taxon>
        <taxon>Dikarya</taxon>
        <taxon>Ascomycota</taxon>
        <taxon>Pezizomycotina</taxon>
        <taxon>Leotiomycetes</taxon>
        <taxon>Helotiales</taxon>
        <taxon>Ploettnerulaceae</taxon>
        <taxon>Cadophora</taxon>
    </lineage>
</organism>
<protein>
    <recommendedName>
        <fullName evidence="2">DUF8212 domain-containing protein</fullName>
    </recommendedName>
</protein>
<feature type="region of interest" description="Disordered" evidence="1">
    <location>
        <begin position="1"/>
        <end position="48"/>
    </location>
</feature>
<dbReference type="PANTHER" id="PTHR10622">
    <property type="entry name" value="HET DOMAIN-CONTAINING PROTEIN"/>
    <property type="match status" value="1"/>
</dbReference>
<dbReference type="AlphaFoldDB" id="A0A8H7WA51"/>
<dbReference type="EMBL" id="JAFJYH010000061">
    <property type="protein sequence ID" value="KAG4421692.1"/>
    <property type="molecule type" value="Genomic_DNA"/>
</dbReference>
<dbReference type="OrthoDB" id="674604at2759"/>
<evidence type="ECO:0000256" key="1">
    <source>
        <dbReference type="SAM" id="MobiDB-lite"/>
    </source>
</evidence>